<organism evidence="3 4">
    <name type="scientific">Natranaeroarchaeum aerophilus</name>
    <dbReference type="NCBI Taxonomy" id="2917711"/>
    <lineage>
        <taxon>Archaea</taxon>
        <taxon>Methanobacteriati</taxon>
        <taxon>Methanobacteriota</taxon>
        <taxon>Stenosarchaea group</taxon>
        <taxon>Halobacteria</taxon>
        <taxon>Halobacteriales</taxon>
        <taxon>Natronoarchaeaceae</taxon>
        <taxon>Natranaeroarchaeum</taxon>
    </lineage>
</organism>
<evidence type="ECO:0000313" key="4">
    <source>
        <dbReference type="Proteomes" id="UP001202674"/>
    </source>
</evidence>
<dbReference type="Proteomes" id="UP001202674">
    <property type="component" value="Unassembled WGS sequence"/>
</dbReference>
<feature type="transmembrane region" description="Helical" evidence="2">
    <location>
        <begin position="7"/>
        <end position="27"/>
    </location>
</feature>
<evidence type="ECO:0000256" key="2">
    <source>
        <dbReference type="SAM" id="Phobius"/>
    </source>
</evidence>
<feature type="region of interest" description="Disordered" evidence="1">
    <location>
        <begin position="68"/>
        <end position="91"/>
    </location>
</feature>
<accession>A0AAE3FPD3</accession>
<evidence type="ECO:0000313" key="3">
    <source>
        <dbReference type="EMBL" id="MCL9812784.1"/>
    </source>
</evidence>
<reference evidence="3 4" key="1">
    <citation type="journal article" date="2022" name="Syst. Appl. Microbiol.">
        <title>Natronocalculus amylovorans gen. nov., sp. nov., and Natranaeroarchaeum aerophilus sp. nov., dominant culturable amylolytic natronoarchaea from hypersaline soda lakes in southwestern Siberia.</title>
        <authorList>
            <person name="Sorokin D.Y."/>
            <person name="Elcheninov A.G."/>
            <person name="Khizhniak T.V."/>
            <person name="Koenen M."/>
            <person name="Bale N.J."/>
            <person name="Damste J.S.S."/>
            <person name="Kublanov I.V."/>
        </authorList>
    </citation>
    <scope>NUCLEOTIDE SEQUENCE [LARGE SCALE GENOMIC DNA]</scope>
    <source>
        <strain evidence="3 4">AArc-St1-1</strain>
    </source>
</reference>
<sequence length="91" mass="10260">MATRLRRIGWALAFLALAVFGIPWFLWGVDTVVLGLPVWLWWHIGVMVGATLLFWLFARTDWGIWIEPDPTAEPDDKPTAEPNGDRGGDGR</sequence>
<keyword evidence="2" id="KW-1133">Transmembrane helix</keyword>
<dbReference type="EMBL" id="JAKRVY010000001">
    <property type="protein sequence ID" value="MCL9812784.1"/>
    <property type="molecule type" value="Genomic_DNA"/>
</dbReference>
<dbReference type="InterPro" id="IPR021741">
    <property type="entry name" value="DUF3311"/>
</dbReference>
<keyword evidence="4" id="KW-1185">Reference proteome</keyword>
<dbReference type="Pfam" id="PF11755">
    <property type="entry name" value="DUF3311"/>
    <property type="match status" value="1"/>
</dbReference>
<comment type="caution">
    <text evidence="3">The sequence shown here is derived from an EMBL/GenBank/DDBJ whole genome shotgun (WGS) entry which is preliminary data.</text>
</comment>
<name>A0AAE3FPD3_9EURY</name>
<keyword evidence="2" id="KW-0812">Transmembrane</keyword>
<dbReference type="RefSeq" id="WP_250594787.1">
    <property type="nucleotide sequence ID" value="NZ_JAKRVY010000001.1"/>
</dbReference>
<feature type="transmembrane region" description="Helical" evidence="2">
    <location>
        <begin position="39"/>
        <end position="58"/>
    </location>
</feature>
<keyword evidence="2" id="KW-0472">Membrane</keyword>
<evidence type="ECO:0000256" key="1">
    <source>
        <dbReference type="SAM" id="MobiDB-lite"/>
    </source>
</evidence>
<gene>
    <name evidence="3" type="ORF">AArcSt11_03845</name>
</gene>
<protein>
    <submittedName>
        <fullName evidence="3">DUF3311 domain-containing protein</fullName>
    </submittedName>
</protein>
<feature type="compositionally biased region" description="Basic and acidic residues" evidence="1">
    <location>
        <begin position="74"/>
        <end position="91"/>
    </location>
</feature>
<dbReference type="AlphaFoldDB" id="A0AAE3FPD3"/>
<proteinExistence type="predicted"/>